<evidence type="ECO:0000256" key="3">
    <source>
        <dbReference type="ARBA" id="ARBA00022525"/>
    </source>
</evidence>
<dbReference type="PANTHER" id="PTHR45650">
    <property type="entry name" value="GDSL-LIKE LIPASE/ACYLHYDROLASE-RELATED"/>
    <property type="match status" value="1"/>
</dbReference>
<dbReference type="Pfam" id="PF00657">
    <property type="entry name" value="Lipase_GDSL"/>
    <property type="match status" value="1"/>
</dbReference>
<evidence type="ECO:0000256" key="4">
    <source>
        <dbReference type="ARBA" id="ARBA00022729"/>
    </source>
</evidence>
<evidence type="ECO:0000256" key="2">
    <source>
        <dbReference type="ARBA" id="ARBA00008668"/>
    </source>
</evidence>
<dbReference type="GO" id="GO:0005576">
    <property type="term" value="C:extracellular region"/>
    <property type="evidence" value="ECO:0007669"/>
    <property type="project" value="UniProtKB-SubCell"/>
</dbReference>
<sequence length="149" mass="16848">MSQALKQTCLYFSFSLGASAGSNDYVNNFLMPFLADGQQYTHDEFVRLLISKLDNQLSMLYQLGARKIVFYGLGPLGCAPSQRVKSKKGHCLKRVNKWVLEFNSRVQKLMASLTHRFPNAKPIFLDTFPDVLDLITNPTAYGKFNFILG</sequence>
<dbReference type="InterPro" id="IPR036514">
    <property type="entry name" value="SGNH_hydro_sf"/>
</dbReference>
<evidence type="ECO:0000313" key="8">
    <source>
        <dbReference type="EMBL" id="MBW88678.1"/>
    </source>
</evidence>
<evidence type="ECO:0000256" key="7">
    <source>
        <dbReference type="ARBA" id="ARBA00023098"/>
    </source>
</evidence>
<keyword evidence="7" id="KW-0443">Lipid metabolism</keyword>
<comment type="subcellular location">
    <subcellularLocation>
        <location evidence="1">Secreted</location>
    </subcellularLocation>
</comment>
<proteinExistence type="inferred from homology"/>
<keyword evidence="6" id="KW-0442">Lipid degradation</keyword>
<organism evidence="8">
    <name type="scientific">Rhizophora mucronata</name>
    <name type="common">Asiatic mangrove</name>
    <dbReference type="NCBI Taxonomy" id="61149"/>
    <lineage>
        <taxon>Eukaryota</taxon>
        <taxon>Viridiplantae</taxon>
        <taxon>Streptophyta</taxon>
        <taxon>Embryophyta</taxon>
        <taxon>Tracheophyta</taxon>
        <taxon>Spermatophyta</taxon>
        <taxon>Magnoliopsida</taxon>
        <taxon>eudicotyledons</taxon>
        <taxon>Gunneridae</taxon>
        <taxon>Pentapetalae</taxon>
        <taxon>rosids</taxon>
        <taxon>fabids</taxon>
        <taxon>Malpighiales</taxon>
        <taxon>Rhizophoraceae</taxon>
        <taxon>Rhizophora</taxon>
    </lineage>
</organism>
<evidence type="ECO:0000256" key="1">
    <source>
        <dbReference type="ARBA" id="ARBA00004613"/>
    </source>
</evidence>
<dbReference type="PANTHER" id="PTHR45650:SF16">
    <property type="entry name" value="OS02G0732800 PROTEIN"/>
    <property type="match status" value="1"/>
</dbReference>
<keyword evidence="3" id="KW-0964">Secreted</keyword>
<keyword evidence="4" id="KW-0732">Signal</keyword>
<dbReference type="GO" id="GO:0016788">
    <property type="term" value="F:hydrolase activity, acting on ester bonds"/>
    <property type="evidence" value="ECO:0007669"/>
    <property type="project" value="InterPro"/>
</dbReference>
<evidence type="ECO:0000256" key="5">
    <source>
        <dbReference type="ARBA" id="ARBA00022801"/>
    </source>
</evidence>
<accession>A0A2P2J5B5</accession>
<dbReference type="AlphaFoldDB" id="A0A2P2J5B5"/>
<dbReference type="Gene3D" id="3.40.50.1110">
    <property type="entry name" value="SGNH hydrolase"/>
    <property type="match status" value="1"/>
</dbReference>
<dbReference type="GO" id="GO:0016042">
    <property type="term" value="P:lipid catabolic process"/>
    <property type="evidence" value="ECO:0007669"/>
    <property type="project" value="UniProtKB-KW"/>
</dbReference>
<evidence type="ECO:0000256" key="6">
    <source>
        <dbReference type="ARBA" id="ARBA00022963"/>
    </source>
</evidence>
<dbReference type="EMBL" id="GGEC01008195">
    <property type="protein sequence ID" value="MBW88678.1"/>
    <property type="molecule type" value="Transcribed_RNA"/>
</dbReference>
<protein>
    <submittedName>
        <fullName evidence="8">GDSL esterase/lipase At5g37690</fullName>
    </submittedName>
</protein>
<comment type="similarity">
    <text evidence="2">Belongs to the 'GDSL' lipolytic enzyme family.</text>
</comment>
<reference evidence="8" key="1">
    <citation type="submission" date="2018-02" db="EMBL/GenBank/DDBJ databases">
        <title>Rhizophora mucronata_Transcriptome.</title>
        <authorList>
            <person name="Meera S.P."/>
            <person name="Sreeshan A."/>
            <person name="Augustine A."/>
        </authorList>
    </citation>
    <scope>NUCLEOTIDE SEQUENCE</scope>
    <source>
        <tissue evidence="8">Leaf</tissue>
    </source>
</reference>
<dbReference type="InterPro" id="IPR001087">
    <property type="entry name" value="GDSL"/>
</dbReference>
<dbReference type="InterPro" id="IPR051238">
    <property type="entry name" value="GDSL_esterase/lipase"/>
</dbReference>
<keyword evidence="5" id="KW-0378">Hydrolase</keyword>
<name>A0A2P2J5B5_RHIMU</name>